<dbReference type="Proteomes" id="UP000481360">
    <property type="component" value="Unassembled WGS sequence"/>
</dbReference>
<sequence>MIKKLAAGALVAAAALAAPATAQAEDLTAFERCISPCEDGGTFGTIDWHNRTATVHGWVFDHKPGWTQAKFVAYKDGRPDGELVTRTTDDAGRYGPKREFSFVIGDTNRPGGLERVMVDLCFDNGYCKGWKDFWRP</sequence>
<gene>
    <name evidence="2" type="ORF">G7043_12340</name>
</gene>
<feature type="chain" id="PRO_5028852292" description="Secreted protein" evidence="1">
    <location>
        <begin position="25"/>
        <end position="136"/>
    </location>
</feature>
<feature type="signal peptide" evidence="1">
    <location>
        <begin position="1"/>
        <end position="24"/>
    </location>
</feature>
<keyword evidence="3" id="KW-1185">Reference proteome</keyword>
<evidence type="ECO:0000313" key="2">
    <source>
        <dbReference type="EMBL" id="NGY59713.1"/>
    </source>
</evidence>
<name>A0A7C9VN84_9PSEU</name>
<proteinExistence type="predicted"/>
<accession>A0A7C9VN84</accession>
<keyword evidence="1" id="KW-0732">Signal</keyword>
<dbReference type="RefSeq" id="WP_166045672.1">
    <property type="nucleotide sequence ID" value="NZ_JAAMPJ010000002.1"/>
</dbReference>
<dbReference type="AlphaFoldDB" id="A0A7C9VN84"/>
<comment type="caution">
    <text evidence="2">The sequence shown here is derived from an EMBL/GenBank/DDBJ whole genome shotgun (WGS) entry which is preliminary data.</text>
</comment>
<evidence type="ECO:0000313" key="3">
    <source>
        <dbReference type="Proteomes" id="UP000481360"/>
    </source>
</evidence>
<evidence type="ECO:0008006" key="4">
    <source>
        <dbReference type="Google" id="ProtNLM"/>
    </source>
</evidence>
<organism evidence="2 3">
    <name type="scientific">Lentzea alba</name>
    <dbReference type="NCBI Taxonomy" id="2714351"/>
    <lineage>
        <taxon>Bacteria</taxon>
        <taxon>Bacillati</taxon>
        <taxon>Actinomycetota</taxon>
        <taxon>Actinomycetes</taxon>
        <taxon>Pseudonocardiales</taxon>
        <taxon>Pseudonocardiaceae</taxon>
        <taxon>Lentzea</taxon>
    </lineage>
</organism>
<reference evidence="2 3" key="1">
    <citation type="submission" date="2020-03" db="EMBL/GenBank/DDBJ databases">
        <title>Isolation and identification of active actinomycetes.</title>
        <authorList>
            <person name="Sun X."/>
        </authorList>
    </citation>
    <scope>NUCLEOTIDE SEQUENCE [LARGE SCALE GENOMIC DNA]</scope>
    <source>
        <strain evidence="2 3">NEAU-D13</strain>
    </source>
</reference>
<evidence type="ECO:0000256" key="1">
    <source>
        <dbReference type="SAM" id="SignalP"/>
    </source>
</evidence>
<dbReference type="EMBL" id="JAAMPJ010000002">
    <property type="protein sequence ID" value="NGY59713.1"/>
    <property type="molecule type" value="Genomic_DNA"/>
</dbReference>
<protein>
    <recommendedName>
        <fullName evidence="4">Secreted protein</fullName>
    </recommendedName>
</protein>